<feature type="compositionally biased region" description="Basic and acidic residues" evidence="1">
    <location>
        <begin position="15"/>
        <end position="25"/>
    </location>
</feature>
<organism evidence="2 3">
    <name type="scientific">Lasiodiplodia hormozganensis</name>
    <dbReference type="NCBI Taxonomy" id="869390"/>
    <lineage>
        <taxon>Eukaryota</taxon>
        <taxon>Fungi</taxon>
        <taxon>Dikarya</taxon>
        <taxon>Ascomycota</taxon>
        <taxon>Pezizomycotina</taxon>
        <taxon>Dothideomycetes</taxon>
        <taxon>Dothideomycetes incertae sedis</taxon>
        <taxon>Botryosphaeriales</taxon>
        <taxon>Botryosphaeriaceae</taxon>
        <taxon>Lasiodiplodia</taxon>
    </lineage>
</organism>
<evidence type="ECO:0000313" key="3">
    <source>
        <dbReference type="Proteomes" id="UP001175001"/>
    </source>
</evidence>
<gene>
    <name evidence="2" type="ORF">DIS24_g6535</name>
</gene>
<feature type="region of interest" description="Disordered" evidence="1">
    <location>
        <begin position="69"/>
        <end position="94"/>
    </location>
</feature>
<name>A0AA39YGJ5_9PEZI</name>
<dbReference type="EMBL" id="JAUJDW010000033">
    <property type="protein sequence ID" value="KAK0650655.1"/>
    <property type="molecule type" value="Genomic_DNA"/>
</dbReference>
<evidence type="ECO:0000313" key="2">
    <source>
        <dbReference type="EMBL" id="KAK0650655.1"/>
    </source>
</evidence>
<feature type="region of interest" description="Disordered" evidence="1">
    <location>
        <begin position="1"/>
        <end position="25"/>
    </location>
</feature>
<feature type="region of interest" description="Disordered" evidence="1">
    <location>
        <begin position="121"/>
        <end position="189"/>
    </location>
</feature>
<dbReference type="AlphaFoldDB" id="A0AA39YGJ5"/>
<protein>
    <submittedName>
        <fullName evidence="2">Uncharacterized protein</fullName>
    </submittedName>
</protein>
<keyword evidence="3" id="KW-1185">Reference proteome</keyword>
<dbReference type="Proteomes" id="UP001175001">
    <property type="component" value="Unassembled WGS sequence"/>
</dbReference>
<evidence type="ECO:0000256" key="1">
    <source>
        <dbReference type="SAM" id="MobiDB-lite"/>
    </source>
</evidence>
<feature type="compositionally biased region" description="Polar residues" evidence="1">
    <location>
        <begin position="1"/>
        <end position="10"/>
    </location>
</feature>
<comment type="caution">
    <text evidence="2">The sequence shown here is derived from an EMBL/GenBank/DDBJ whole genome shotgun (WGS) entry which is preliminary data.</text>
</comment>
<proteinExistence type="predicted"/>
<accession>A0AA39YGJ5</accession>
<feature type="compositionally biased region" description="Polar residues" evidence="1">
    <location>
        <begin position="167"/>
        <end position="181"/>
    </location>
</feature>
<reference evidence="2" key="1">
    <citation type="submission" date="2023-06" db="EMBL/GenBank/DDBJ databases">
        <title>Multi-omics analyses reveal the molecular pathogenesis toolkit of Lasiodiplodia hormozganensis, a cross-kingdom pathogen.</title>
        <authorList>
            <person name="Felix C."/>
            <person name="Meneses R."/>
            <person name="Goncalves M.F.M."/>
            <person name="Tilleman L."/>
            <person name="Duarte A.S."/>
            <person name="Jorrin-Novo J.V."/>
            <person name="Van De Peer Y."/>
            <person name="Deforce D."/>
            <person name="Van Nieuwerburgh F."/>
            <person name="Esteves A.C."/>
            <person name="Alves A."/>
        </authorList>
    </citation>
    <scope>NUCLEOTIDE SEQUENCE</scope>
    <source>
        <strain evidence="2">CBS 339.90</strain>
    </source>
</reference>
<sequence>MPRRSPQNHGDLQLDPERERLRNKESALDAREAALDARQRELDELQRRLERDQVPVAYQIIDLQESSDLDDDDLDDFLSGGRSDNTLSGRGREFVRHKKNGDGLLRVRESIDLSTSKRLRSGKVCSGTGDSDGLEQSQEDVSERPAKRRRVQTTQDIPTPRQPANPTPLKTRSATVSSQRSQFKKAGPSKQQVNLKRLQYYGLLPGCDVPTSLASNIEAKVKTNLRTFASLKAKRLRTWARRGNKSSWECLRTFTVFTVKTNWHSEETKRKFACAKCESGGFFCVISAEPEGQGEFLDSVILLPMREEARLTGATPDDEFGFWRLNNAKR</sequence>